<dbReference type="InterPro" id="IPR029044">
    <property type="entry name" value="Nucleotide-diphossugar_trans"/>
</dbReference>
<keyword evidence="4" id="KW-1185">Reference proteome</keyword>
<dbReference type="PANTHER" id="PTHR34496">
    <property type="entry name" value="GLCNAC TRANSFERASE-RELATED"/>
    <property type="match status" value="1"/>
</dbReference>
<dbReference type="PANTHER" id="PTHR34496:SF6">
    <property type="entry name" value="GLYCOSYLTRANSFERASE 2-LIKE DOMAIN-CONTAINING PROTEIN"/>
    <property type="match status" value="1"/>
</dbReference>
<dbReference type="EMBL" id="CAKLBC010000008">
    <property type="protein sequence ID" value="CAH0484575.1"/>
    <property type="molecule type" value="Genomic_DNA"/>
</dbReference>
<evidence type="ECO:0000313" key="2">
    <source>
        <dbReference type="EMBL" id="CAH0484575.1"/>
    </source>
</evidence>
<evidence type="ECO:0000256" key="1">
    <source>
        <dbReference type="SAM" id="Phobius"/>
    </source>
</evidence>
<dbReference type="Proteomes" id="UP001159659">
    <property type="component" value="Unassembled WGS sequence"/>
</dbReference>
<comment type="caution">
    <text evidence="3">The sequence shown here is derived from an EMBL/GenBank/DDBJ whole genome shotgun (WGS) entry which is preliminary data.</text>
</comment>
<sequence>MKTSFQPYGRVSSRGALRKGIGWDLRMAMLIVVPIMCLIVVLYEFLYLQEYAANGVAVDISVENHDVYLRSNQEMDSPSVLQPPGSQSVVNGRKTIILVANYRDSTRCSEMLRSIFDNAVAPDDIKISIYDQIYPTKKELSCSEEFCKLVGEKLCRRSQIVSSQIDAANATGPTTARYETVKAVTDEDFCMAIDSHLVFVPNWDEKIIAQWDSLDNPNAIITVYPMSVAKTKELDDILHCMCMARIETDDPDAMVQYIIPLWINKTDMPKPRLSSQLAGGFNFGGCKQAKEVRDDPYTPYLFHGEEYSRAARLWTNGYDFYAPSENIVYHWYEKRKVVWERDWNARYLIQQKSRRRVRYSLKLPVTKEDFDHTDLKNFTLGTKRTFEQWKNFSGIDPLAKFIGGDVVQFDNCHELEYVPY</sequence>
<feature type="transmembrane region" description="Helical" evidence="1">
    <location>
        <begin position="27"/>
        <end position="48"/>
    </location>
</feature>
<organism evidence="3 5">
    <name type="scientific">Peronospora farinosa</name>
    <dbReference type="NCBI Taxonomy" id="134698"/>
    <lineage>
        <taxon>Eukaryota</taxon>
        <taxon>Sar</taxon>
        <taxon>Stramenopiles</taxon>
        <taxon>Oomycota</taxon>
        <taxon>Peronosporomycetes</taxon>
        <taxon>Peronosporales</taxon>
        <taxon>Peronosporaceae</taxon>
        <taxon>Peronospora</taxon>
    </lineage>
</organism>
<evidence type="ECO:0000313" key="3">
    <source>
        <dbReference type="EMBL" id="CAI5706332.1"/>
    </source>
</evidence>
<gene>
    <name evidence="2" type="ORF">PFR001_LOCUS323</name>
    <name evidence="3" type="ORF">PFR002_LOCUS997</name>
</gene>
<dbReference type="SUPFAM" id="SSF53448">
    <property type="entry name" value="Nucleotide-diphospho-sugar transferases"/>
    <property type="match status" value="1"/>
</dbReference>
<protein>
    <recommendedName>
        <fullName evidence="6">Glycosyltransferase 2-like domain-containing protein</fullName>
    </recommendedName>
</protein>
<reference evidence="3" key="2">
    <citation type="submission" date="2022-12" db="EMBL/GenBank/DDBJ databases">
        <authorList>
            <person name="Webb A."/>
        </authorList>
    </citation>
    <scope>NUCLEOTIDE SEQUENCE</scope>
    <source>
        <strain evidence="3">Pf2</strain>
    </source>
</reference>
<evidence type="ECO:0008006" key="6">
    <source>
        <dbReference type="Google" id="ProtNLM"/>
    </source>
</evidence>
<proteinExistence type="predicted"/>
<reference evidence="2 4" key="1">
    <citation type="submission" date="2021-11" db="EMBL/GenBank/DDBJ databases">
        <authorList>
            <person name="Islam A."/>
            <person name="Islam S."/>
            <person name="Flora M.S."/>
            <person name="Rahman M."/>
            <person name="Ziaur R.M."/>
            <person name="Epstein J.H."/>
            <person name="Hassan M."/>
            <person name="Klassen M."/>
            <person name="Woodard K."/>
            <person name="Webb A."/>
            <person name="Webby R.J."/>
            <person name="El Zowalaty M.E."/>
        </authorList>
    </citation>
    <scope>NUCLEOTIDE SEQUENCE [LARGE SCALE GENOMIC DNA]</scope>
    <source>
        <strain evidence="2">Pf1</strain>
    </source>
</reference>
<dbReference type="EMBL" id="CANTFK010000085">
    <property type="protein sequence ID" value="CAI5706332.1"/>
    <property type="molecule type" value="Genomic_DNA"/>
</dbReference>
<dbReference type="InterPro" id="IPR021067">
    <property type="entry name" value="Glycosyltransferase"/>
</dbReference>
<keyword evidence="1" id="KW-0472">Membrane</keyword>
<dbReference type="Proteomes" id="UP001157938">
    <property type="component" value="Unassembled WGS sequence"/>
</dbReference>
<evidence type="ECO:0000313" key="5">
    <source>
        <dbReference type="Proteomes" id="UP001159659"/>
    </source>
</evidence>
<dbReference type="Pfam" id="PF11397">
    <property type="entry name" value="GlcNAc"/>
    <property type="match status" value="1"/>
</dbReference>
<keyword evidence="1" id="KW-1133">Transmembrane helix</keyword>
<keyword evidence="1" id="KW-0812">Transmembrane</keyword>
<evidence type="ECO:0000313" key="4">
    <source>
        <dbReference type="Proteomes" id="UP001157938"/>
    </source>
</evidence>
<name>A0AAV0SS12_9STRA</name>
<dbReference type="AlphaFoldDB" id="A0AAV0SS12"/>
<accession>A0AAV0SS12</accession>